<dbReference type="EMBL" id="VKID01000001">
    <property type="protein sequence ID" value="TRY00422.1"/>
    <property type="molecule type" value="Genomic_DNA"/>
</dbReference>
<dbReference type="PROSITE" id="PS51352">
    <property type="entry name" value="THIOREDOXIN_2"/>
    <property type="match status" value="1"/>
</dbReference>
<dbReference type="Pfam" id="PF00085">
    <property type="entry name" value="Thioredoxin"/>
    <property type="match status" value="1"/>
</dbReference>
<name>A0A553IJR4_ACHLA</name>
<evidence type="ECO:0000256" key="7">
    <source>
        <dbReference type="PIRSR" id="PIRSR000077-4"/>
    </source>
</evidence>
<evidence type="ECO:0000256" key="1">
    <source>
        <dbReference type="ARBA" id="ARBA00008987"/>
    </source>
</evidence>
<evidence type="ECO:0000256" key="2">
    <source>
        <dbReference type="ARBA" id="ARBA00022448"/>
    </source>
</evidence>
<keyword evidence="5 7" id="KW-0676">Redox-active center</keyword>
<evidence type="ECO:0000256" key="6">
    <source>
        <dbReference type="PIRNR" id="PIRNR000077"/>
    </source>
</evidence>
<comment type="similarity">
    <text evidence="1 6">Belongs to the thioredoxin family.</text>
</comment>
<dbReference type="PANTHER" id="PTHR45663">
    <property type="entry name" value="GEO12009P1"/>
    <property type="match status" value="1"/>
</dbReference>
<gene>
    <name evidence="9" type="ORF">FNV44_05040</name>
</gene>
<feature type="disulfide bond" description="Redox-active" evidence="7">
    <location>
        <begin position="30"/>
        <end position="33"/>
    </location>
</feature>
<dbReference type="InterPro" id="IPR013766">
    <property type="entry name" value="Thioredoxin_domain"/>
</dbReference>
<dbReference type="GO" id="GO:0005737">
    <property type="term" value="C:cytoplasm"/>
    <property type="evidence" value="ECO:0007669"/>
    <property type="project" value="TreeGrafter"/>
</dbReference>
<dbReference type="GeneID" id="41338323"/>
<keyword evidence="2" id="KW-0813">Transport</keyword>
<dbReference type="CDD" id="cd02947">
    <property type="entry name" value="TRX_family"/>
    <property type="match status" value="1"/>
</dbReference>
<dbReference type="RefSeq" id="WP_012242079.1">
    <property type="nucleotide sequence ID" value="NZ_JACAOE010000001.1"/>
</dbReference>
<dbReference type="SMR" id="A0A553IJR4"/>
<dbReference type="Gene3D" id="3.40.30.10">
    <property type="entry name" value="Glutaredoxin"/>
    <property type="match status" value="1"/>
</dbReference>
<organism evidence="9 10">
    <name type="scientific">Acholeplasma laidlawii</name>
    <dbReference type="NCBI Taxonomy" id="2148"/>
    <lineage>
        <taxon>Bacteria</taxon>
        <taxon>Bacillati</taxon>
        <taxon>Mycoplasmatota</taxon>
        <taxon>Mollicutes</taxon>
        <taxon>Acholeplasmatales</taxon>
        <taxon>Acholeplasmataceae</taxon>
        <taxon>Acholeplasma</taxon>
    </lineage>
</organism>
<keyword evidence="3" id="KW-0249">Electron transport</keyword>
<evidence type="ECO:0000313" key="10">
    <source>
        <dbReference type="Proteomes" id="UP000315938"/>
    </source>
</evidence>
<sequence>MLFDLTKENFMKHVHETSGYVLIEFYGPTCKSCQSLLNILEDISDDYYGKIKVFKINCETESELADAYDIFSLPTMILFEHGNPIKELAGLHSYQDIESWLSI</sequence>
<evidence type="ECO:0000256" key="5">
    <source>
        <dbReference type="ARBA" id="ARBA00023284"/>
    </source>
</evidence>
<comment type="caution">
    <text evidence="9">The sequence shown here is derived from an EMBL/GenBank/DDBJ whole genome shotgun (WGS) entry which is preliminary data.</text>
</comment>
<feature type="domain" description="Thioredoxin" evidence="8">
    <location>
        <begin position="1"/>
        <end position="103"/>
    </location>
</feature>
<dbReference type="InterPro" id="IPR036249">
    <property type="entry name" value="Thioredoxin-like_sf"/>
</dbReference>
<accession>A0A553IJR4</accession>
<protein>
    <recommendedName>
        <fullName evidence="6">Thioredoxin</fullName>
    </recommendedName>
</protein>
<proteinExistence type="inferred from homology"/>
<dbReference type="Proteomes" id="UP000315938">
    <property type="component" value="Unassembled WGS sequence"/>
</dbReference>
<dbReference type="PANTHER" id="PTHR45663:SF11">
    <property type="entry name" value="GEO12009P1"/>
    <property type="match status" value="1"/>
</dbReference>
<evidence type="ECO:0000256" key="3">
    <source>
        <dbReference type="ARBA" id="ARBA00022982"/>
    </source>
</evidence>
<dbReference type="GO" id="GO:0015035">
    <property type="term" value="F:protein-disulfide reductase activity"/>
    <property type="evidence" value="ECO:0007669"/>
    <property type="project" value="InterPro"/>
</dbReference>
<dbReference type="AlphaFoldDB" id="A0A553IJR4"/>
<keyword evidence="4 7" id="KW-1015">Disulfide bond</keyword>
<dbReference type="PIRSF" id="PIRSF000077">
    <property type="entry name" value="Thioredoxin"/>
    <property type="match status" value="1"/>
</dbReference>
<dbReference type="SUPFAM" id="SSF52833">
    <property type="entry name" value="Thioredoxin-like"/>
    <property type="match status" value="1"/>
</dbReference>
<evidence type="ECO:0000313" key="9">
    <source>
        <dbReference type="EMBL" id="TRY00422.1"/>
    </source>
</evidence>
<reference evidence="9 10" key="1">
    <citation type="submission" date="2019-07" db="EMBL/GenBank/DDBJ databases">
        <title>Genome sequence of Acholeplasma laidlawii strain with increased resistance to erythromycin.</title>
        <authorList>
            <person name="Medvedeva E.S."/>
            <person name="Baranova N.B."/>
            <person name="Siniagina M.N."/>
            <person name="Mouzykantov A."/>
            <person name="Chernova O.A."/>
            <person name="Chernov V.M."/>
        </authorList>
    </citation>
    <scope>NUCLEOTIDE SEQUENCE [LARGE SCALE GENOMIC DNA]</scope>
    <source>
        <strain evidence="9 10">PG8REry</strain>
    </source>
</reference>
<evidence type="ECO:0000256" key="4">
    <source>
        <dbReference type="ARBA" id="ARBA00023157"/>
    </source>
</evidence>
<dbReference type="InterPro" id="IPR005746">
    <property type="entry name" value="Thioredoxin"/>
</dbReference>
<evidence type="ECO:0000259" key="8">
    <source>
        <dbReference type="PROSITE" id="PS51352"/>
    </source>
</evidence>